<sequence>MGTSDAERSGRPVEVTTPEIIDKIHDMVMDDRRVKENVGMKEWKQIRTESPSKEGELVRRNHNGTIGRVLHQPLVSAAAESVVNR</sequence>
<organism evidence="1 2">
    <name type="scientific">Rhodnius prolixus</name>
    <name type="common">Triatomid bug</name>
    <dbReference type="NCBI Taxonomy" id="13249"/>
    <lineage>
        <taxon>Eukaryota</taxon>
        <taxon>Metazoa</taxon>
        <taxon>Ecdysozoa</taxon>
        <taxon>Arthropoda</taxon>
        <taxon>Hexapoda</taxon>
        <taxon>Insecta</taxon>
        <taxon>Pterygota</taxon>
        <taxon>Neoptera</taxon>
        <taxon>Paraneoptera</taxon>
        <taxon>Hemiptera</taxon>
        <taxon>Heteroptera</taxon>
        <taxon>Panheteroptera</taxon>
        <taxon>Cimicomorpha</taxon>
        <taxon>Reduviidae</taxon>
        <taxon>Triatominae</taxon>
        <taxon>Rhodnius</taxon>
    </lineage>
</organism>
<name>T1I7H0_RHOPR</name>
<proteinExistence type="predicted"/>
<dbReference type="EMBL" id="ACPB03012135">
    <property type="status" value="NOT_ANNOTATED_CDS"/>
    <property type="molecule type" value="Genomic_DNA"/>
</dbReference>
<accession>T1I7H0</accession>
<evidence type="ECO:0000313" key="1">
    <source>
        <dbReference type="EnsemblMetazoa" id="RPRC012242-PA"/>
    </source>
</evidence>
<keyword evidence="2" id="KW-1185">Reference proteome</keyword>
<dbReference type="AlphaFoldDB" id="T1I7H0"/>
<protein>
    <submittedName>
        <fullName evidence="1">Uncharacterized protein</fullName>
    </submittedName>
</protein>
<evidence type="ECO:0000313" key="2">
    <source>
        <dbReference type="Proteomes" id="UP000015103"/>
    </source>
</evidence>
<dbReference type="HOGENOM" id="CLU_2515455_0_0_1"/>
<dbReference type="VEuPathDB" id="VectorBase:RPRC012242"/>
<dbReference type="InParanoid" id="T1I7H0"/>
<reference evidence="1" key="1">
    <citation type="submission" date="2015-05" db="UniProtKB">
        <authorList>
            <consortium name="EnsemblMetazoa"/>
        </authorList>
    </citation>
    <scope>IDENTIFICATION</scope>
</reference>
<dbReference type="Proteomes" id="UP000015103">
    <property type="component" value="Unassembled WGS sequence"/>
</dbReference>
<dbReference type="EnsemblMetazoa" id="RPRC012242-RA">
    <property type="protein sequence ID" value="RPRC012242-PA"/>
    <property type="gene ID" value="RPRC012242"/>
</dbReference>